<dbReference type="InterPro" id="IPR036390">
    <property type="entry name" value="WH_DNA-bd_sf"/>
</dbReference>
<accession>A0ABY6Y8K7</accession>
<organism evidence="2 3">
    <name type="scientific">Bifidobacterium pseudocatenulatum</name>
    <dbReference type="NCBI Taxonomy" id="28026"/>
    <lineage>
        <taxon>Bacteria</taxon>
        <taxon>Bacillati</taxon>
        <taxon>Actinomycetota</taxon>
        <taxon>Actinomycetes</taxon>
        <taxon>Bifidobacteriales</taxon>
        <taxon>Bifidobacteriaceae</taxon>
        <taxon>Bifidobacterium</taxon>
    </lineage>
</organism>
<feature type="region of interest" description="Disordered" evidence="1">
    <location>
        <begin position="89"/>
        <end position="122"/>
    </location>
</feature>
<dbReference type="Pfam" id="PF13730">
    <property type="entry name" value="HTH_36"/>
    <property type="match status" value="1"/>
</dbReference>
<protein>
    <recommendedName>
        <fullName evidence="4">Helix-turn-helix domain-containing protein</fullName>
    </recommendedName>
</protein>
<evidence type="ECO:0000256" key="1">
    <source>
        <dbReference type="SAM" id="MobiDB-lite"/>
    </source>
</evidence>
<dbReference type="Proteomes" id="UP000494211">
    <property type="component" value="Unassembled WGS sequence"/>
</dbReference>
<proteinExistence type="predicted"/>
<dbReference type="InterPro" id="IPR036388">
    <property type="entry name" value="WH-like_DNA-bd_sf"/>
</dbReference>
<evidence type="ECO:0000313" key="3">
    <source>
        <dbReference type="Proteomes" id="UP000494211"/>
    </source>
</evidence>
<feature type="compositionally biased region" description="Basic and acidic residues" evidence="1">
    <location>
        <begin position="96"/>
        <end position="118"/>
    </location>
</feature>
<dbReference type="SUPFAM" id="SSF46785">
    <property type="entry name" value="Winged helix' DNA-binding domain"/>
    <property type="match status" value="1"/>
</dbReference>
<sequence>MSIQAVNWAMYEVRAEQVPGNTFRVLLVLADHADPYGRGAWPSRQTISKLAGCSLRTVAYALNHLQEEGLIVRGDQRVTKGMGGYRPTVWDLNMKPPEETPKTSDAEIAPHEKDHTETPTDMQTDVQKNRTGVQTDVQHVCTKTVTKGRNHYLNQREYARASEKTIQDQQATQAALDNWHPFPNSTALAAEYGMDAEYEAAKFRDRILANGSVPADIDAAYRNWLRSGHDRGIVSNPPKPPSQHRHTWKCSHTLKALGRSEETAILDELAMATAAELNKGAQAVRTMEAA</sequence>
<dbReference type="RefSeq" id="WP_174767457.1">
    <property type="nucleotide sequence ID" value="NZ_CABWJV010000001.1"/>
</dbReference>
<name>A0ABY6Y8K7_BIFPS</name>
<dbReference type="Gene3D" id="1.10.10.10">
    <property type="entry name" value="Winged helix-like DNA-binding domain superfamily/Winged helix DNA-binding domain"/>
    <property type="match status" value="1"/>
</dbReference>
<gene>
    <name evidence="2" type="ORF">BIFLH658_00158</name>
</gene>
<reference evidence="2 3" key="1">
    <citation type="submission" date="2019-10" db="EMBL/GenBank/DDBJ databases">
        <authorList>
            <consortium name="Melissa Lawson"/>
            <person name="O'neill I."/>
        </authorList>
    </citation>
    <scope>NUCLEOTIDE SEQUENCE [LARGE SCALE GENOMIC DNA]</scope>
    <source>
        <strain evidence="2">LH_658</strain>
    </source>
</reference>
<comment type="caution">
    <text evidence="2">The sequence shown here is derived from an EMBL/GenBank/DDBJ whole genome shotgun (WGS) entry which is preliminary data.</text>
</comment>
<dbReference type="EMBL" id="CABWJV010000001">
    <property type="protein sequence ID" value="VWQ11956.1"/>
    <property type="molecule type" value="Genomic_DNA"/>
</dbReference>
<evidence type="ECO:0000313" key="2">
    <source>
        <dbReference type="EMBL" id="VWQ11956.1"/>
    </source>
</evidence>
<evidence type="ECO:0008006" key="4">
    <source>
        <dbReference type="Google" id="ProtNLM"/>
    </source>
</evidence>
<keyword evidence="3" id="KW-1185">Reference proteome</keyword>